<dbReference type="Gene3D" id="4.10.60.10">
    <property type="entry name" value="Zinc finger, CCHC-type"/>
    <property type="match status" value="1"/>
</dbReference>
<keyword evidence="1" id="KW-0863">Zinc-finger</keyword>
<protein>
    <recommendedName>
        <fullName evidence="3">CCHC-type domain-containing protein</fullName>
    </recommendedName>
</protein>
<feature type="compositionally biased region" description="Basic residues" evidence="2">
    <location>
        <begin position="1"/>
        <end position="24"/>
    </location>
</feature>
<dbReference type="AlphaFoldDB" id="A0A151RFW6"/>
<dbReference type="GO" id="GO:0003676">
    <property type="term" value="F:nucleic acid binding"/>
    <property type="evidence" value="ECO:0007669"/>
    <property type="project" value="InterPro"/>
</dbReference>
<dbReference type="Gramene" id="C.cajan_38327.t">
    <property type="protein sequence ID" value="C.cajan_38327.t"/>
    <property type="gene ID" value="C.cajan_38327"/>
</dbReference>
<dbReference type="InterPro" id="IPR054722">
    <property type="entry name" value="PolX-like_BBD"/>
</dbReference>
<keyword evidence="5" id="KW-1185">Reference proteome</keyword>
<proteinExistence type="predicted"/>
<dbReference type="Proteomes" id="UP000075243">
    <property type="component" value="Unassembled WGS sequence"/>
</dbReference>
<keyword evidence="1" id="KW-0479">Metal-binding</keyword>
<dbReference type="EMBL" id="KQ483770">
    <property type="protein sequence ID" value="KYP41491.1"/>
    <property type="molecule type" value="Genomic_DNA"/>
</dbReference>
<keyword evidence="1" id="KW-0862">Zinc</keyword>
<evidence type="ECO:0000259" key="3">
    <source>
        <dbReference type="PROSITE" id="PS50158"/>
    </source>
</evidence>
<feature type="domain" description="CCHC-type" evidence="3">
    <location>
        <begin position="32"/>
        <end position="45"/>
    </location>
</feature>
<sequence length="136" mass="15303">MYAQHNRGRGRGRGGRRGRGRGGRSNRTNVECYNCSKYGHYAKNCYAKKKVEENVNLVKEDETKNEGILMMANEGITLDSDMVWYLDTGASNHMCGHKHLFVDIQEIEDGHVSFGDSTKVLVKGRGKICFSQKDGK</sequence>
<evidence type="ECO:0000313" key="4">
    <source>
        <dbReference type="EMBL" id="KYP41491.1"/>
    </source>
</evidence>
<dbReference type="PANTHER" id="PTHR47592:SF27">
    <property type="entry name" value="OS08G0421700 PROTEIN"/>
    <property type="match status" value="1"/>
</dbReference>
<dbReference type="InterPro" id="IPR001878">
    <property type="entry name" value="Znf_CCHC"/>
</dbReference>
<dbReference type="PROSITE" id="PS50158">
    <property type="entry name" value="ZF_CCHC"/>
    <property type="match status" value="1"/>
</dbReference>
<dbReference type="Pfam" id="PF00098">
    <property type="entry name" value="zf-CCHC"/>
    <property type="match status" value="1"/>
</dbReference>
<dbReference type="GO" id="GO:0008270">
    <property type="term" value="F:zinc ion binding"/>
    <property type="evidence" value="ECO:0007669"/>
    <property type="project" value="UniProtKB-KW"/>
</dbReference>
<organism evidence="4 5">
    <name type="scientific">Cajanus cajan</name>
    <name type="common">Pigeon pea</name>
    <name type="synonym">Cajanus indicus</name>
    <dbReference type="NCBI Taxonomy" id="3821"/>
    <lineage>
        <taxon>Eukaryota</taxon>
        <taxon>Viridiplantae</taxon>
        <taxon>Streptophyta</taxon>
        <taxon>Embryophyta</taxon>
        <taxon>Tracheophyta</taxon>
        <taxon>Spermatophyta</taxon>
        <taxon>Magnoliopsida</taxon>
        <taxon>eudicotyledons</taxon>
        <taxon>Gunneridae</taxon>
        <taxon>Pentapetalae</taxon>
        <taxon>rosids</taxon>
        <taxon>fabids</taxon>
        <taxon>Fabales</taxon>
        <taxon>Fabaceae</taxon>
        <taxon>Papilionoideae</taxon>
        <taxon>50 kb inversion clade</taxon>
        <taxon>NPAAA clade</taxon>
        <taxon>indigoferoid/millettioid clade</taxon>
        <taxon>Phaseoleae</taxon>
        <taxon>Cajanus</taxon>
    </lineage>
</organism>
<dbReference type="OMA" id="MEVIMIP"/>
<feature type="region of interest" description="Disordered" evidence="2">
    <location>
        <begin position="1"/>
        <end position="25"/>
    </location>
</feature>
<evidence type="ECO:0000256" key="1">
    <source>
        <dbReference type="PROSITE-ProRule" id="PRU00047"/>
    </source>
</evidence>
<evidence type="ECO:0000313" key="5">
    <source>
        <dbReference type="Proteomes" id="UP000075243"/>
    </source>
</evidence>
<dbReference type="Pfam" id="PF22936">
    <property type="entry name" value="Pol_BBD"/>
    <property type="match status" value="1"/>
</dbReference>
<name>A0A151RFW6_CAJCA</name>
<reference evidence="4" key="1">
    <citation type="journal article" date="2012" name="Nat. Biotechnol.">
        <title>Draft genome sequence of pigeonpea (Cajanus cajan), an orphan legume crop of resource-poor farmers.</title>
        <authorList>
            <person name="Varshney R.K."/>
            <person name="Chen W."/>
            <person name="Li Y."/>
            <person name="Bharti A.K."/>
            <person name="Saxena R.K."/>
            <person name="Schlueter J.A."/>
            <person name="Donoghue M.T."/>
            <person name="Azam S."/>
            <person name="Fan G."/>
            <person name="Whaley A.M."/>
            <person name="Farmer A.D."/>
            <person name="Sheridan J."/>
            <person name="Iwata A."/>
            <person name="Tuteja R."/>
            <person name="Penmetsa R.V."/>
            <person name="Wu W."/>
            <person name="Upadhyaya H.D."/>
            <person name="Yang S.P."/>
            <person name="Shah T."/>
            <person name="Saxena K.B."/>
            <person name="Michael T."/>
            <person name="McCombie W.R."/>
            <person name="Yang B."/>
            <person name="Zhang G."/>
            <person name="Yang H."/>
            <person name="Wang J."/>
            <person name="Spillane C."/>
            <person name="Cook D.R."/>
            <person name="May G.D."/>
            <person name="Xu X."/>
            <person name="Jackson S.A."/>
        </authorList>
    </citation>
    <scope>NUCLEOTIDE SEQUENCE [LARGE SCALE GENOMIC DNA]</scope>
</reference>
<evidence type="ECO:0000256" key="2">
    <source>
        <dbReference type="SAM" id="MobiDB-lite"/>
    </source>
</evidence>
<dbReference type="SUPFAM" id="SSF57756">
    <property type="entry name" value="Retrovirus zinc finger-like domains"/>
    <property type="match status" value="1"/>
</dbReference>
<accession>A0A151RFW6</accession>
<dbReference type="InterPro" id="IPR036875">
    <property type="entry name" value="Znf_CCHC_sf"/>
</dbReference>
<gene>
    <name evidence="4" type="ORF">KK1_037138</name>
</gene>
<dbReference type="PANTHER" id="PTHR47592">
    <property type="entry name" value="PBF68 PROTEIN"/>
    <property type="match status" value="1"/>
</dbReference>